<dbReference type="CDD" id="cd08946">
    <property type="entry name" value="SDR_e"/>
    <property type="match status" value="1"/>
</dbReference>
<evidence type="ECO:0000259" key="1">
    <source>
        <dbReference type="Pfam" id="PF01370"/>
    </source>
</evidence>
<comment type="caution">
    <text evidence="2">The sequence shown here is derived from an EMBL/GenBank/DDBJ whole genome shotgun (WGS) entry which is preliminary data.</text>
</comment>
<dbReference type="SUPFAM" id="SSF51735">
    <property type="entry name" value="NAD(P)-binding Rossmann-fold domains"/>
    <property type="match status" value="1"/>
</dbReference>
<name>X1MMY5_9ZZZZ</name>
<dbReference type="InterPro" id="IPR001509">
    <property type="entry name" value="Epimerase_deHydtase"/>
</dbReference>
<dbReference type="Pfam" id="PF01370">
    <property type="entry name" value="Epimerase"/>
    <property type="match status" value="1"/>
</dbReference>
<dbReference type="Gene3D" id="3.40.50.720">
    <property type="entry name" value="NAD(P)-binding Rossmann-like Domain"/>
    <property type="match status" value="1"/>
</dbReference>
<dbReference type="InterPro" id="IPR050177">
    <property type="entry name" value="Lipid_A_modif_metabolic_enz"/>
</dbReference>
<dbReference type="InterPro" id="IPR036291">
    <property type="entry name" value="NAD(P)-bd_dom_sf"/>
</dbReference>
<dbReference type="PANTHER" id="PTHR43245">
    <property type="entry name" value="BIFUNCTIONAL POLYMYXIN RESISTANCE PROTEIN ARNA"/>
    <property type="match status" value="1"/>
</dbReference>
<dbReference type="PANTHER" id="PTHR43245:SF23">
    <property type="entry name" value="NAD(P)-BINDING DOMAIN-CONTAINING PROTEIN"/>
    <property type="match status" value="1"/>
</dbReference>
<dbReference type="AlphaFoldDB" id="X1MMY5"/>
<evidence type="ECO:0000313" key="2">
    <source>
        <dbReference type="EMBL" id="GAI16040.1"/>
    </source>
</evidence>
<reference evidence="2" key="1">
    <citation type="journal article" date="2014" name="Front. Microbiol.">
        <title>High frequency of phylogenetically diverse reductive dehalogenase-homologous genes in deep subseafloor sedimentary metagenomes.</title>
        <authorList>
            <person name="Kawai M."/>
            <person name="Futagami T."/>
            <person name="Toyoda A."/>
            <person name="Takaki Y."/>
            <person name="Nishi S."/>
            <person name="Hori S."/>
            <person name="Arai W."/>
            <person name="Tsubouchi T."/>
            <person name="Morono Y."/>
            <person name="Uchiyama I."/>
            <person name="Ito T."/>
            <person name="Fujiyama A."/>
            <person name="Inagaki F."/>
            <person name="Takami H."/>
        </authorList>
    </citation>
    <scope>NUCLEOTIDE SEQUENCE</scope>
    <source>
        <strain evidence="2">Expedition CK06-06</strain>
    </source>
</reference>
<organism evidence="2">
    <name type="scientific">marine sediment metagenome</name>
    <dbReference type="NCBI Taxonomy" id="412755"/>
    <lineage>
        <taxon>unclassified sequences</taxon>
        <taxon>metagenomes</taxon>
        <taxon>ecological metagenomes</taxon>
    </lineage>
</organism>
<sequence>MVLVVGGAGYVGSMLVRGLLNKGYTVRILDRFYYGDRGIKNIENRFEIIQGDMRKVDSSIFKGIKAVINVGGLSNDPTAEYNPKANYEMNVEATKNLARVTKEKGIKRFIFASSCSIYDLGFGGEDIVQDEEARVSPKAVYSKSKYDAERILLEMADDDFCPVILRKGTIFGFSYRMRYDLVVNTFIKDALTKQRITIFRGGEMWRPLIDISDVVKAYLVCLEAPEDKVKSQIFNVSNNNYRISE</sequence>
<proteinExistence type="predicted"/>
<gene>
    <name evidence="2" type="ORF">S06H3_16317</name>
</gene>
<protein>
    <recommendedName>
        <fullName evidence="1">NAD-dependent epimerase/dehydratase domain-containing protein</fullName>
    </recommendedName>
</protein>
<accession>X1MMY5</accession>
<feature type="domain" description="NAD-dependent epimerase/dehydratase" evidence="1">
    <location>
        <begin position="2"/>
        <end position="236"/>
    </location>
</feature>
<dbReference type="EMBL" id="BARV01008066">
    <property type="protein sequence ID" value="GAI16040.1"/>
    <property type="molecule type" value="Genomic_DNA"/>
</dbReference>
<feature type="non-terminal residue" evidence="2">
    <location>
        <position position="245"/>
    </location>
</feature>